<keyword evidence="10" id="KW-1185">Reference proteome</keyword>
<dbReference type="InterPro" id="IPR001930">
    <property type="entry name" value="Peptidase_M1"/>
</dbReference>
<dbReference type="InterPro" id="IPR042097">
    <property type="entry name" value="Aminopeptidase_N-like_N_sf"/>
</dbReference>
<dbReference type="WBParaSite" id="scaffold9672_cov189.g14168">
    <property type="protein sequence ID" value="scaffold9672_cov189.g14168"/>
    <property type="gene ID" value="scaffold9672_cov189.g14168"/>
</dbReference>
<evidence type="ECO:0000256" key="6">
    <source>
        <dbReference type="ARBA" id="ARBA00022833"/>
    </source>
</evidence>
<proteinExistence type="inferred from homology"/>
<dbReference type="Gene3D" id="2.60.40.1730">
    <property type="entry name" value="tricorn interacting facor f3 domain"/>
    <property type="match status" value="1"/>
</dbReference>
<dbReference type="GO" id="GO:0005615">
    <property type="term" value="C:extracellular space"/>
    <property type="evidence" value="ECO:0007669"/>
    <property type="project" value="TreeGrafter"/>
</dbReference>
<keyword evidence="5" id="KW-0378">Hydrolase</keyword>
<dbReference type="GO" id="GO:0016020">
    <property type="term" value="C:membrane"/>
    <property type="evidence" value="ECO:0007669"/>
    <property type="project" value="TreeGrafter"/>
</dbReference>
<dbReference type="GO" id="GO:0008270">
    <property type="term" value="F:zinc ion binding"/>
    <property type="evidence" value="ECO:0007669"/>
    <property type="project" value="InterPro"/>
</dbReference>
<feature type="domain" description="Aminopeptidase N-like N-terminal" evidence="9">
    <location>
        <begin position="15"/>
        <end position="204"/>
    </location>
</feature>
<dbReference type="AlphaFoldDB" id="A0A915N950"/>
<evidence type="ECO:0000256" key="5">
    <source>
        <dbReference type="ARBA" id="ARBA00022801"/>
    </source>
</evidence>
<sequence length="665" mass="76719">LDLTEFYGVVDWPRIRGNLSILLEAFGNATDDELLFNAGTNIFIQRIRLYRQTEFGKVVVEIKSVKRHIEREFVRLILGERLSVGWYWLYIEFNTRICQSELEGTHCFPGPLLSSDPKESSSPLPSRQLATGFSTKFEPNFARTFFPGWDDPSIRSTFNLSVQHFSDTNILFNTSPLPNKQNVSTNNLIKLTRFETTPPMPLYLFAIATGPFKPIQVVTTKTNLSLNIWSNNQDLLTAHFVANFSPIMFDKLQEDFNVKYPLSKLDIFITPKYPVGGMENWGLIILHSDNVRISNSDSTLPINDDFIDSSKEEKIKEQKNIQRQNLIEIDKLAERYKIEKLITHELIHQWFGNLVSIWNWEELWLSEGFTSYFVFDFLNAHNHPQLTEHEYYLKLIELINQQSTDGRSSLIKLITNSKQLDRLFDSIQLYTKGAVVVKMLKDLVGPESVDRRSLWTAFPTNADHGADTIRLKDVMETWLINKGIPEVEVKRNYEDKSIKLEQQQADKNRHLIYLDDDKMGRMRLNKRFKSYSFGSVKSKNGQILRQFWLINETIRFVDIGLNKDHYLSKEHELGVLLVGLDALHSFLELFSASEVFGSLIVHLLPVILQLDKQLVIAANEGTDPEVAALWLLNPLRLAKLYQLRCSANLGTCAEHKQIPSKEEKT</sequence>
<feature type="domain" description="Peptidase M1 membrane alanine aminopeptidase" evidence="8">
    <location>
        <begin position="247"/>
        <end position="295"/>
    </location>
</feature>
<dbReference type="InterPro" id="IPR045357">
    <property type="entry name" value="Aminopeptidase_N-like_N"/>
</dbReference>
<dbReference type="SUPFAM" id="SSF63737">
    <property type="entry name" value="Leukotriene A4 hydrolase N-terminal domain"/>
    <property type="match status" value="1"/>
</dbReference>
<dbReference type="Gene3D" id="1.10.390.10">
    <property type="entry name" value="Neutral Protease Domain 2"/>
    <property type="match status" value="1"/>
</dbReference>
<dbReference type="Pfam" id="PF01433">
    <property type="entry name" value="Peptidase_M1"/>
    <property type="match status" value="2"/>
</dbReference>
<keyword evidence="6" id="KW-0862">Zinc</keyword>
<dbReference type="Proteomes" id="UP000887561">
    <property type="component" value="Unplaced"/>
</dbReference>
<dbReference type="PANTHER" id="PTHR11533">
    <property type="entry name" value="PROTEASE M1 ZINC METALLOPROTEASE"/>
    <property type="match status" value="1"/>
</dbReference>
<dbReference type="GO" id="GO:0070006">
    <property type="term" value="F:metalloaminopeptidase activity"/>
    <property type="evidence" value="ECO:0007669"/>
    <property type="project" value="TreeGrafter"/>
</dbReference>
<comment type="similarity">
    <text evidence="2">Belongs to the peptidase M1 family.</text>
</comment>
<accession>A0A915N950</accession>
<evidence type="ECO:0000256" key="3">
    <source>
        <dbReference type="ARBA" id="ARBA00022670"/>
    </source>
</evidence>
<dbReference type="PRINTS" id="PR00756">
    <property type="entry name" value="ALADIPTASE"/>
</dbReference>
<evidence type="ECO:0000313" key="10">
    <source>
        <dbReference type="Proteomes" id="UP000887561"/>
    </source>
</evidence>
<dbReference type="InterPro" id="IPR027268">
    <property type="entry name" value="Peptidase_M4/M1_CTD_sf"/>
</dbReference>
<evidence type="ECO:0000256" key="1">
    <source>
        <dbReference type="ARBA" id="ARBA00001947"/>
    </source>
</evidence>
<evidence type="ECO:0000256" key="7">
    <source>
        <dbReference type="ARBA" id="ARBA00023049"/>
    </source>
</evidence>
<comment type="cofactor">
    <cofactor evidence="1">
        <name>Zn(2+)</name>
        <dbReference type="ChEBI" id="CHEBI:29105"/>
    </cofactor>
</comment>
<feature type="domain" description="Peptidase M1 membrane alanine aminopeptidase" evidence="8">
    <location>
        <begin position="331"/>
        <end position="477"/>
    </location>
</feature>
<evidence type="ECO:0000259" key="8">
    <source>
        <dbReference type="Pfam" id="PF01433"/>
    </source>
</evidence>
<evidence type="ECO:0000259" key="9">
    <source>
        <dbReference type="Pfam" id="PF17900"/>
    </source>
</evidence>
<protein>
    <submittedName>
        <fullName evidence="11">Aminopeptidase</fullName>
    </submittedName>
</protein>
<dbReference type="Pfam" id="PF17900">
    <property type="entry name" value="Peptidase_M1_N"/>
    <property type="match status" value="1"/>
</dbReference>
<dbReference type="SUPFAM" id="SSF55486">
    <property type="entry name" value="Metalloproteases ('zincins'), catalytic domain"/>
    <property type="match status" value="1"/>
</dbReference>
<keyword evidence="3" id="KW-0645">Protease</keyword>
<evidence type="ECO:0000256" key="4">
    <source>
        <dbReference type="ARBA" id="ARBA00022723"/>
    </source>
</evidence>
<dbReference type="InterPro" id="IPR050344">
    <property type="entry name" value="Peptidase_M1_aminopeptidases"/>
</dbReference>
<keyword evidence="7" id="KW-0482">Metalloprotease</keyword>
<organism evidence="10 11">
    <name type="scientific">Meloidogyne javanica</name>
    <name type="common">Root-knot nematode worm</name>
    <dbReference type="NCBI Taxonomy" id="6303"/>
    <lineage>
        <taxon>Eukaryota</taxon>
        <taxon>Metazoa</taxon>
        <taxon>Ecdysozoa</taxon>
        <taxon>Nematoda</taxon>
        <taxon>Chromadorea</taxon>
        <taxon>Rhabditida</taxon>
        <taxon>Tylenchina</taxon>
        <taxon>Tylenchomorpha</taxon>
        <taxon>Tylenchoidea</taxon>
        <taxon>Meloidogynidae</taxon>
        <taxon>Meloidogyninae</taxon>
        <taxon>Meloidogyne</taxon>
        <taxon>Meloidogyne incognita group</taxon>
    </lineage>
</organism>
<dbReference type="GO" id="GO:0042277">
    <property type="term" value="F:peptide binding"/>
    <property type="evidence" value="ECO:0007669"/>
    <property type="project" value="TreeGrafter"/>
</dbReference>
<dbReference type="GO" id="GO:0005737">
    <property type="term" value="C:cytoplasm"/>
    <property type="evidence" value="ECO:0007669"/>
    <property type="project" value="TreeGrafter"/>
</dbReference>
<dbReference type="GO" id="GO:0006508">
    <property type="term" value="P:proteolysis"/>
    <property type="evidence" value="ECO:0007669"/>
    <property type="project" value="UniProtKB-KW"/>
</dbReference>
<evidence type="ECO:0000256" key="2">
    <source>
        <dbReference type="ARBA" id="ARBA00010136"/>
    </source>
</evidence>
<dbReference type="PANTHER" id="PTHR11533:SF21">
    <property type="entry name" value="AMINOPEPTIDASE"/>
    <property type="match status" value="1"/>
</dbReference>
<reference evidence="11" key="1">
    <citation type="submission" date="2022-11" db="UniProtKB">
        <authorList>
            <consortium name="WormBaseParasite"/>
        </authorList>
    </citation>
    <scope>IDENTIFICATION</scope>
</reference>
<dbReference type="InterPro" id="IPR014782">
    <property type="entry name" value="Peptidase_M1_dom"/>
</dbReference>
<dbReference type="GO" id="GO:0043171">
    <property type="term" value="P:peptide catabolic process"/>
    <property type="evidence" value="ECO:0007669"/>
    <property type="project" value="TreeGrafter"/>
</dbReference>
<evidence type="ECO:0000313" key="11">
    <source>
        <dbReference type="WBParaSite" id="scaffold9672_cov189.g14168"/>
    </source>
</evidence>
<name>A0A915N950_MELJA</name>
<keyword evidence="4" id="KW-0479">Metal-binding</keyword>